<gene>
    <name evidence="2" type="ORF">H8699_06565</name>
</gene>
<comment type="caution">
    <text evidence="2">The sequence shown here is derived from an EMBL/GenBank/DDBJ whole genome shotgun (WGS) entry which is preliminary data.</text>
</comment>
<dbReference type="PANTHER" id="PTHR42951">
    <property type="entry name" value="METALLO-BETA-LACTAMASE DOMAIN-CONTAINING"/>
    <property type="match status" value="1"/>
</dbReference>
<evidence type="ECO:0000313" key="2">
    <source>
        <dbReference type="EMBL" id="MBC8529086.1"/>
    </source>
</evidence>
<dbReference type="SUPFAM" id="SSF56281">
    <property type="entry name" value="Metallo-hydrolase/oxidoreductase"/>
    <property type="match status" value="1"/>
</dbReference>
<dbReference type="RefSeq" id="WP_249284975.1">
    <property type="nucleotide sequence ID" value="NZ_JACRSO010000002.1"/>
</dbReference>
<dbReference type="EMBL" id="JACRSO010000002">
    <property type="protein sequence ID" value="MBC8529086.1"/>
    <property type="molecule type" value="Genomic_DNA"/>
</dbReference>
<feature type="domain" description="Metallo-beta-lactamase" evidence="1">
    <location>
        <begin position="22"/>
        <end position="197"/>
    </location>
</feature>
<dbReference type="Gene3D" id="3.60.15.10">
    <property type="entry name" value="Ribonuclease Z/Hydroxyacylglutathione hydrolase-like"/>
    <property type="match status" value="1"/>
</dbReference>
<dbReference type="InterPro" id="IPR001279">
    <property type="entry name" value="Metallo-B-lactamas"/>
</dbReference>
<name>A0A926HNF4_9FIRM</name>
<reference evidence="2" key="1">
    <citation type="submission" date="2020-08" db="EMBL/GenBank/DDBJ databases">
        <title>Genome public.</title>
        <authorList>
            <person name="Liu C."/>
            <person name="Sun Q."/>
        </authorList>
    </citation>
    <scope>NUCLEOTIDE SEQUENCE</scope>
    <source>
        <strain evidence="2">NSJ-44</strain>
    </source>
</reference>
<dbReference type="AlphaFoldDB" id="A0A926HNF4"/>
<dbReference type="Pfam" id="PF00753">
    <property type="entry name" value="Lactamase_B"/>
    <property type="match status" value="1"/>
</dbReference>
<sequence length="264" mass="30018">MQDPVFMSVKITPNTILISGVGCYSYLVMGDEMAMMIDTGMSHRDIHEYARQFTDLPITGVINTHGHFDHTGGNGWFKVAYMHPYAATEAKKPFDDSEYPLDYEIVTVEDGHMFDLGSRKLQVIYDGAHNPGSIAILDRQNRMLFTGDEVDPGQVLIFRMAGHQENIQSCQSIQNHQRNMRKLKAYYDDFDIICPGHNGMAIHKSYINDFIVCDQMILDGAQGKTDITSPSMHFPGLPTSRRFEYKGAHICYDIDMIYDEQVKK</sequence>
<dbReference type="SMART" id="SM00849">
    <property type="entry name" value="Lactamase_B"/>
    <property type="match status" value="1"/>
</dbReference>
<dbReference type="InterPro" id="IPR050855">
    <property type="entry name" value="NDM-1-like"/>
</dbReference>
<dbReference type="PANTHER" id="PTHR42951:SF4">
    <property type="entry name" value="ACYL-COENZYME A THIOESTERASE MBLAC2"/>
    <property type="match status" value="1"/>
</dbReference>
<keyword evidence="3" id="KW-1185">Reference proteome</keyword>
<evidence type="ECO:0000259" key="1">
    <source>
        <dbReference type="SMART" id="SM00849"/>
    </source>
</evidence>
<dbReference type="Proteomes" id="UP000654279">
    <property type="component" value="Unassembled WGS sequence"/>
</dbReference>
<protein>
    <submittedName>
        <fullName evidence="2">MBL fold metallo-hydrolase</fullName>
    </submittedName>
</protein>
<dbReference type="InterPro" id="IPR036866">
    <property type="entry name" value="RibonucZ/Hydroxyglut_hydro"/>
</dbReference>
<organism evidence="2 3">
    <name type="scientific">Luoshenia tenuis</name>
    <dbReference type="NCBI Taxonomy" id="2763654"/>
    <lineage>
        <taxon>Bacteria</taxon>
        <taxon>Bacillati</taxon>
        <taxon>Bacillota</taxon>
        <taxon>Clostridia</taxon>
        <taxon>Christensenellales</taxon>
        <taxon>Christensenellaceae</taxon>
        <taxon>Luoshenia</taxon>
    </lineage>
</organism>
<accession>A0A926HNF4</accession>
<proteinExistence type="predicted"/>
<evidence type="ECO:0000313" key="3">
    <source>
        <dbReference type="Proteomes" id="UP000654279"/>
    </source>
</evidence>